<gene>
    <name evidence="2" type="ORF">EXIGLDRAFT_462286</name>
</gene>
<feature type="compositionally biased region" description="Polar residues" evidence="1">
    <location>
        <begin position="34"/>
        <end position="54"/>
    </location>
</feature>
<feature type="region of interest" description="Disordered" evidence="1">
    <location>
        <begin position="14"/>
        <end position="86"/>
    </location>
</feature>
<protein>
    <submittedName>
        <fullName evidence="2">Uncharacterized protein</fullName>
    </submittedName>
</protein>
<dbReference type="InParanoid" id="A0A165K301"/>
<accession>A0A165K301</accession>
<proteinExistence type="predicted"/>
<reference evidence="2 3" key="1">
    <citation type="journal article" date="2016" name="Mol. Biol. Evol.">
        <title>Comparative Genomics of Early-Diverging Mushroom-Forming Fungi Provides Insights into the Origins of Lignocellulose Decay Capabilities.</title>
        <authorList>
            <person name="Nagy L.G."/>
            <person name="Riley R."/>
            <person name="Tritt A."/>
            <person name="Adam C."/>
            <person name="Daum C."/>
            <person name="Floudas D."/>
            <person name="Sun H."/>
            <person name="Yadav J.S."/>
            <person name="Pangilinan J."/>
            <person name="Larsson K.H."/>
            <person name="Matsuura K."/>
            <person name="Barry K."/>
            <person name="Labutti K."/>
            <person name="Kuo R."/>
            <person name="Ohm R.A."/>
            <person name="Bhattacharya S.S."/>
            <person name="Shirouzu T."/>
            <person name="Yoshinaga Y."/>
            <person name="Martin F.M."/>
            <person name="Grigoriev I.V."/>
            <person name="Hibbett D.S."/>
        </authorList>
    </citation>
    <scope>NUCLEOTIDE SEQUENCE [LARGE SCALE GENOMIC DNA]</scope>
    <source>
        <strain evidence="2 3">HHB12029</strain>
    </source>
</reference>
<evidence type="ECO:0000313" key="2">
    <source>
        <dbReference type="EMBL" id="KZV95710.1"/>
    </source>
</evidence>
<keyword evidence="3" id="KW-1185">Reference proteome</keyword>
<evidence type="ECO:0000313" key="3">
    <source>
        <dbReference type="Proteomes" id="UP000077266"/>
    </source>
</evidence>
<dbReference type="AlphaFoldDB" id="A0A165K301"/>
<organism evidence="2 3">
    <name type="scientific">Exidia glandulosa HHB12029</name>
    <dbReference type="NCBI Taxonomy" id="1314781"/>
    <lineage>
        <taxon>Eukaryota</taxon>
        <taxon>Fungi</taxon>
        <taxon>Dikarya</taxon>
        <taxon>Basidiomycota</taxon>
        <taxon>Agaricomycotina</taxon>
        <taxon>Agaricomycetes</taxon>
        <taxon>Auriculariales</taxon>
        <taxon>Exidiaceae</taxon>
        <taxon>Exidia</taxon>
    </lineage>
</organism>
<evidence type="ECO:0000256" key="1">
    <source>
        <dbReference type="SAM" id="MobiDB-lite"/>
    </source>
</evidence>
<dbReference type="EMBL" id="KV425952">
    <property type="protein sequence ID" value="KZV95710.1"/>
    <property type="molecule type" value="Genomic_DNA"/>
</dbReference>
<sequence>MIFRLHHHGLHPFRSPCTPTCPHSSRGDAHDYLPNSSRADPISTPSPKSASGTTSESSCHHHRSHSPGVGKELTQGPKHPPSLVHPLHPPQIGHCLLSSSLASRRLIAWCGRGGMGRTARTDVASAMRMRRRILNLLWRLPVWSDEKELQGWLYTVTRVGVRAGFTGNGMDSDSDMSDCRARK</sequence>
<dbReference type="Proteomes" id="UP000077266">
    <property type="component" value="Unassembled WGS sequence"/>
</dbReference>
<name>A0A165K301_EXIGL</name>